<name>A0ABU4QC08_9GAMM</name>
<protein>
    <submittedName>
        <fullName evidence="1">Uncharacterized protein</fullName>
    </submittedName>
</protein>
<comment type="caution">
    <text evidence="1">The sequence shown here is derived from an EMBL/GenBank/DDBJ whole genome shotgun (WGS) entry which is preliminary data.</text>
</comment>
<dbReference type="Proteomes" id="UP001272773">
    <property type="component" value="Unassembled WGS sequence"/>
</dbReference>
<gene>
    <name evidence="1" type="ORF">SIL79_09470</name>
</gene>
<dbReference type="GeneID" id="88623736"/>
<evidence type="ECO:0000313" key="1">
    <source>
        <dbReference type="EMBL" id="MDX6016573.1"/>
    </source>
</evidence>
<keyword evidence="2" id="KW-1185">Reference proteome</keyword>
<accession>A0ABU4QC08</accession>
<dbReference type="RefSeq" id="WP_162206889.1">
    <property type="nucleotide sequence ID" value="NZ_JAKCOQ010000010.1"/>
</dbReference>
<dbReference type="EMBL" id="JAWXXR010000001">
    <property type="protein sequence ID" value="MDX6016573.1"/>
    <property type="molecule type" value="Genomic_DNA"/>
</dbReference>
<evidence type="ECO:0000313" key="2">
    <source>
        <dbReference type="Proteomes" id="UP001272773"/>
    </source>
</evidence>
<organism evidence="1 2">
    <name type="scientific">Shewanella indica</name>
    <dbReference type="NCBI Taxonomy" id="768528"/>
    <lineage>
        <taxon>Bacteria</taxon>
        <taxon>Pseudomonadati</taxon>
        <taxon>Pseudomonadota</taxon>
        <taxon>Gammaproteobacteria</taxon>
        <taxon>Alteromonadales</taxon>
        <taxon>Shewanellaceae</taxon>
        <taxon>Shewanella</taxon>
    </lineage>
</organism>
<sequence>MASRPYPWMNLDAKSNASRIQSEYHLADELACVKQDVELAQSHIDVTLSV</sequence>
<reference evidence="1 2" key="1">
    <citation type="submission" date="2023-11" db="EMBL/GenBank/DDBJ databases">
        <title>MicrobeMod: A computational toolkit for identifying prokaryotic methylation and restriction-modification with nanopore sequencing.</title>
        <authorList>
            <person name="Crits-Christoph A."/>
            <person name="Kang S.C."/>
            <person name="Lee H."/>
            <person name="Ostrov N."/>
        </authorList>
    </citation>
    <scope>NUCLEOTIDE SEQUENCE [LARGE SCALE GENOMIC DNA]</scope>
    <source>
        <strain evidence="1 2">ATCC BAA-2732</strain>
    </source>
</reference>
<proteinExistence type="predicted"/>